<reference evidence="2 3" key="1">
    <citation type="submission" date="2020-02" db="EMBL/GenBank/DDBJ databases">
        <title>Draft genome sequence of two Spirosoma agri KCTC 52727 and Spirosoma terrae KCTC 52035.</title>
        <authorList>
            <person name="Rojas J."/>
            <person name="Ambika Manirajan B."/>
            <person name="Suarez C."/>
            <person name="Ratering S."/>
            <person name="Schnell S."/>
        </authorList>
    </citation>
    <scope>NUCLEOTIDE SEQUENCE [LARGE SCALE GENOMIC DNA]</scope>
    <source>
        <strain evidence="2 3">KCTC 52035</strain>
    </source>
</reference>
<accession>A0A6L9LN21</accession>
<organism evidence="2 3">
    <name type="scientific">Spirosoma terrae</name>
    <dbReference type="NCBI Taxonomy" id="1968276"/>
    <lineage>
        <taxon>Bacteria</taxon>
        <taxon>Pseudomonadati</taxon>
        <taxon>Bacteroidota</taxon>
        <taxon>Cytophagia</taxon>
        <taxon>Cytophagales</taxon>
        <taxon>Cytophagaceae</taxon>
        <taxon>Spirosoma</taxon>
    </lineage>
</organism>
<proteinExistence type="predicted"/>
<sequence>MTRNRYLIIISALLCLSLMLVSPIHLYAQLSSTVTCLLPKSWEGRQALLVAQPLAQKTKLDTAVVLNRMAVFTIDVAEPCPAYIWVEGNKDDIPFFIDSPRIDISIDPTSSTHSLVVGSPGSDLWVEQLYRSNDFQNTDRELSQEIAMAMVKGDTLAAFQLENQIDSLRIAQTNALIKQILNNPDLSLSWYTFATNDFAYDQTYSLFDKLGAFSSYPSYKRLSDKLTLKKLGVTVQDFATSAHENSPVNVSF</sequence>
<gene>
    <name evidence="2" type="ORF">GK108_25665</name>
</gene>
<feature type="domain" description="DUF4369" evidence="1">
    <location>
        <begin position="38"/>
        <end position="125"/>
    </location>
</feature>
<dbReference type="RefSeq" id="WP_163954431.1">
    <property type="nucleotide sequence ID" value="NZ_JAAFZH010000016.1"/>
</dbReference>
<evidence type="ECO:0000259" key="1">
    <source>
        <dbReference type="Pfam" id="PF14289"/>
    </source>
</evidence>
<evidence type="ECO:0000313" key="3">
    <source>
        <dbReference type="Proteomes" id="UP000474175"/>
    </source>
</evidence>
<name>A0A6L9LN21_9BACT</name>
<dbReference type="EMBL" id="JAAFZH010000016">
    <property type="protein sequence ID" value="NDU98299.1"/>
    <property type="molecule type" value="Genomic_DNA"/>
</dbReference>
<dbReference type="AlphaFoldDB" id="A0A6L9LN21"/>
<comment type="caution">
    <text evidence="2">The sequence shown here is derived from an EMBL/GenBank/DDBJ whole genome shotgun (WGS) entry which is preliminary data.</text>
</comment>
<dbReference type="InterPro" id="IPR025380">
    <property type="entry name" value="DUF4369"/>
</dbReference>
<evidence type="ECO:0000313" key="2">
    <source>
        <dbReference type="EMBL" id="NDU98299.1"/>
    </source>
</evidence>
<protein>
    <submittedName>
        <fullName evidence="2">DUF4369 domain-containing protein</fullName>
    </submittedName>
</protein>
<dbReference type="Pfam" id="PF14289">
    <property type="entry name" value="DUF4369"/>
    <property type="match status" value="1"/>
</dbReference>
<dbReference type="Proteomes" id="UP000474175">
    <property type="component" value="Unassembled WGS sequence"/>
</dbReference>
<keyword evidence="3" id="KW-1185">Reference proteome</keyword>